<dbReference type="SUPFAM" id="SSF53790">
    <property type="entry name" value="Tetrapyrrole methylase"/>
    <property type="match status" value="1"/>
</dbReference>
<dbReference type="InterPro" id="IPR035996">
    <property type="entry name" value="4pyrrol_Methylase_sf"/>
</dbReference>
<dbReference type="PANTHER" id="PTHR43467">
    <property type="entry name" value="COBALT-PRECORRIN-2 C(20)-METHYLTRANSFERASE"/>
    <property type="match status" value="1"/>
</dbReference>
<keyword evidence="9" id="KW-1185">Reference proteome</keyword>
<keyword evidence="5 6" id="KW-0949">S-adenosyl-L-methionine</keyword>
<comment type="function">
    <text evidence="6">Catalyzes the methylation of C-1 in precorrin-5 and the subsequent extrusion of acetic acid from the resulting intermediate to form cobalt-precorrin-6A.</text>
</comment>
<dbReference type="PANTHER" id="PTHR43467:SF1">
    <property type="entry name" value="PRECORRIN-6A SYNTHASE [DEACETYLATING]"/>
    <property type="match status" value="1"/>
</dbReference>
<dbReference type="EMBL" id="FXWK01000001">
    <property type="protein sequence ID" value="SMQ60521.1"/>
    <property type="molecule type" value="Genomic_DNA"/>
</dbReference>
<evidence type="ECO:0000256" key="5">
    <source>
        <dbReference type="ARBA" id="ARBA00022691"/>
    </source>
</evidence>
<dbReference type="NCBIfam" id="TIGR02434">
    <property type="entry name" value="CobF"/>
    <property type="match status" value="1"/>
</dbReference>
<dbReference type="Pfam" id="PF00590">
    <property type="entry name" value="TP_methylase"/>
    <property type="match status" value="1"/>
</dbReference>
<comment type="pathway">
    <text evidence="1">Cofactor biosynthesis; adenosylcobalamin biosynthesis.</text>
</comment>
<evidence type="ECO:0000256" key="1">
    <source>
        <dbReference type="ARBA" id="ARBA00004953"/>
    </source>
</evidence>
<evidence type="ECO:0000259" key="7">
    <source>
        <dbReference type="Pfam" id="PF00590"/>
    </source>
</evidence>
<sequence length="242" mass="26241">MRTIYVVGIGTGSPKHVTIEAIEALNRADVLFIPDKGAQKSELADVRREIIARYVTKPDARQIGYAVPRRNAANPDYGQGVNDWHDALADIFSVLIADVPTGGAGAFLVWGDPGLYDSTLRILERVSIPVRIEVIPGITAIQALTAAHGIALNRIGEPVTITTGRQLGPVQIDSVVMLDGQLAFLEADPNLQIFWGAYLGTADQLLVSGRLGDVAQDIVATRNAARERHGWIMDTYLLRQPQ</sequence>
<dbReference type="RefSeq" id="WP_086468854.1">
    <property type="nucleotide sequence ID" value="NZ_FXWK01000001.1"/>
</dbReference>
<comment type="catalytic activity">
    <reaction evidence="6">
        <text>precorrin-5 + S-adenosyl-L-methionine + H2O = precorrin-6A + acetate + S-adenosyl-L-homocysteine + 2 H(+)</text>
        <dbReference type="Rhea" id="RHEA:18261"/>
        <dbReference type="ChEBI" id="CHEBI:15377"/>
        <dbReference type="ChEBI" id="CHEBI:15378"/>
        <dbReference type="ChEBI" id="CHEBI:30089"/>
        <dbReference type="ChEBI" id="CHEBI:57856"/>
        <dbReference type="ChEBI" id="CHEBI:59789"/>
        <dbReference type="ChEBI" id="CHEBI:77871"/>
        <dbReference type="ChEBI" id="CHEBI:77872"/>
        <dbReference type="EC" id="2.1.1.152"/>
    </reaction>
</comment>
<dbReference type="InterPro" id="IPR014776">
    <property type="entry name" value="4pyrrole_Mease_sub2"/>
</dbReference>
<evidence type="ECO:0000256" key="3">
    <source>
        <dbReference type="ARBA" id="ARBA00022603"/>
    </source>
</evidence>
<evidence type="ECO:0000256" key="6">
    <source>
        <dbReference type="PIRNR" id="PIRNR036525"/>
    </source>
</evidence>
<dbReference type="CDD" id="cd11643">
    <property type="entry name" value="Precorrin-6A-synthase"/>
    <property type="match status" value="1"/>
</dbReference>
<evidence type="ECO:0000313" key="9">
    <source>
        <dbReference type="Proteomes" id="UP000194474"/>
    </source>
</evidence>
<keyword evidence="2" id="KW-0169">Cobalamin biosynthesis</keyword>
<dbReference type="Gene3D" id="3.40.1010.10">
    <property type="entry name" value="Cobalt-precorrin-4 Transmethylase, Domain 1"/>
    <property type="match status" value="1"/>
</dbReference>
<accession>A0A1Y6EH87</accession>
<name>A0A1Y6EH87_9HYPH</name>
<evidence type="ECO:0000256" key="4">
    <source>
        <dbReference type="ARBA" id="ARBA00022679"/>
    </source>
</evidence>
<evidence type="ECO:0000313" key="8">
    <source>
        <dbReference type="EMBL" id="SMQ60521.1"/>
    </source>
</evidence>
<keyword evidence="4 6" id="KW-0808">Transferase</keyword>
<dbReference type="InterPro" id="IPR014777">
    <property type="entry name" value="4pyrrole_Mease_sub1"/>
</dbReference>
<dbReference type="GO" id="GO:0043819">
    <property type="term" value="F:precorrin-6A synthase (deacetylating) activity"/>
    <property type="evidence" value="ECO:0007669"/>
    <property type="project" value="UniProtKB-EC"/>
</dbReference>
<proteinExistence type="predicted"/>
<dbReference type="GO" id="GO:0009236">
    <property type="term" value="P:cobalamin biosynthetic process"/>
    <property type="evidence" value="ECO:0007669"/>
    <property type="project" value="UniProtKB-KW"/>
</dbReference>
<dbReference type="InterPro" id="IPR012797">
    <property type="entry name" value="CobF"/>
</dbReference>
<organism evidence="8 9">
    <name type="scientific">Devosia lucknowensis</name>
    <dbReference type="NCBI Taxonomy" id="1096929"/>
    <lineage>
        <taxon>Bacteria</taxon>
        <taxon>Pseudomonadati</taxon>
        <taxon>Pseudomonadota</taxon>
        <taxon>Alphaproteobacteria</taxon>
        <taxon>Hyphomicrobiales</taxon>
        <taxon>Devosiaceae</taxon>
        <taxon>Devosia</taxon>
    </lineage>
</organism>
<evidence type="ECO:0000256" key="2">
    <source>
        <dbReference type="ARBA" id="ARBA00022573"/>
    </source>
</evidence>
<dbReference type="AlphaFoldDB" id="A0A1Y6EH87"/>
<dbReference type="OrthoDB" id="9787471at2"/>
<dbReference type="GO" id="GO:0032259">
    <property type="term" value="P:methylation"/>
    <property type="evidence" value="ECO:0007669"/>
    <property type="project" value="UniProtKB-KW"/>
</dbReference>
<feature type="domain" description="Tetrapyrrole methylase" evidence="7">
    <location>
        <begin position="3"/>
        <end position="214"/>
    </location>
</feature>
<protein>
    <recommendedName>
        <fullName evidence="6">Precorrin-6A synthase [deacetylating]</fullName>
        <ecNumber evidence="6">2.1.1.152</ecNumber>
    </recommendedName>
</protein>
<dbReference type="Gene3D" id="3.30.950.10">
    <property type="entry name" value="Methyltransferase, Cobalt-precorrin-4 Transmethylase, Domain 2"/>
    <property type="match status" value="1"/>
</dbReference>
<dbReference type="Proteomes" id="UP000194474">
    <property type="component" value="Unassembled WGS sequence"/>
</dbReference>
<reference evidence="9" key="1">
    <citation type="submission" date="2017-04" db="EMBL/GenBank/DDBJ databases">
        <authorList>
            <person name="Varghese N."/>
            <person name="Submissions S."/>
        </authorList>
    </citation>
    <scope>NUCLEOTIDE SEQUENCE [LARGE SCALE GENOMIC DNA]</scope>
</reference>
<gene>
    <name evidence="8" type="ORF">SAMN06295905_0388</name>
</gene>
<dbReference type="PIRSF" id="PIRSF036525">
    <property type="entry name" value="CobF"/>
    <property type="match status" value="1"/>
</dbReference>
<keyword evidence="3 6" id="KW-0489">Methyltransferase</keyword>
<dbReference type="InterPro" id="IPR000878">
    <property type="entry name" value="4pyrrol_Mease"/>
</dbReference>
<dbReference type="EC" id="2.1.1.152" evidence="6"/>